<dbReference type="STRING" id="44933.SAMN05660971_00326"/>
<dbReference type="HAMAP" id="MF_00911">
    <property type="entry name" value="FtsQ_subfam"/>
    <property type="match status" value="1"/>
</dbReference>
<dbReference type="Pfam" id="PF08478">
    <property type="entry name" value="POTRA_1"/>
    <property type="match status" value="1"/>
</dbReference>
<dbReference type="GO" id="GO:0032153">
    <property type="term" value="C:cell division site"/>
    <property type="evidence" value="ECO:0007669"/>
    <property type="project" value="UniProtKB-UniRule"/>
</dbReference>
<comment type="subcellular location">
    <subcellularLocation>
        <location evidence="9">Cell inner membrane</location>
        <topology evidence="9">Single-pass type II membrane protein</topology>
    </subcellularLocation>
    <subcellularLocation>
        <location evidence="1">Membrane</location>
    </subcellularLocation>
    <text evidence="9">Localizes to the division septum.</text>
</comment>
<reference evidence="12 13" key="1">
    <citation type="submission" date="2016-11" db="EMBL/GenBank/DDBJ databases">
        <authorList>
            <person name="Jaros S."/>
            <person name="Januszkiewicz K."/>
            <person name="Wedrychowicz H."/>
        </authorList>
    </citation>
    <scope>NUCLEOTIDE SEQUENCE [LARGE SCALE GENOMIC DNA]</scope>
    <source>
        <strain evidence="12 13">DSM 4740</strain>
    </source>
</reference>
<organism evidence="12 13">
    <name type="scientific">Halomonas cupida</name>
    <dbReference type="NCBI Taxonomy" id="44933"/>
    <lineage>
        <taxon>Bacteria</taxon>
        <taxon>Pseudomonadati</taxon>
        <taxon>Pseudomonadota</taxon>
        <taxon>Gammaproteobacteria</taxon>
        <taxon>Oceanospirillales</taxon>
        <taxon>Halomonadaceae</taxon>
        <taxon>Halomonas</taxon>
    </lineage>
</organism>
<dbReference type="Proteomes" id="UP000321726">
    <property type="component" value="Unassembled WGS sequence"/>
</dbReference>
<keyword evidence="2 9" id="KW-1003">Cell membrane</keyword>
<dbReference type="EMBL" id="FRCA01000001">
    <property type="protein sequence ID" value="SHL36658.1"/>
    <property type="molecule type" value="Genomic_DNA"/>
</dbReference>
<proteinExistence type="inferred from homology"/>
<keyword evidence="4 9" id="KW-0132">Cell division</keyword>
<gene>
    <name evidence="9 11" type="primary">ftsQ</name>
    <name evidence="11" type="ORF">HCU01_05160</name>
    <name evidence="12" type="ORF">SAMN05660971_00326</name>
</gene>
<evidence type="ECO:0000256" key="3">
    <source>
        <dbReference type="ARBA" id="ARBA00022519"/>
    </source>
</evidence>
<evidence type="ECO:0000313" key="13">
    <source>
        <dbReference type="Proteomes" id="UP000184123"/>
    </source>
</evidence>
<evidence type="ECO:0000256" key="7">
    <source>
        <dbReference type="ARBA" id="ARBA00023136"/>
    </source>
</evidence>
<comment type="function">
    <text evidence="9">Essential cell division protein. May link together the upstream cell division proteins, which are predominantly cytoplasmic, with the downstream cell division proteins, which are predominantly periplasmic. May control correct divisome assembly.</text>
</comment>
<dbReference type="RefSeq" id="WP_073433271.1">
    <property type="nucleotide sequence ID" value="NZ_BJXU01000016.1"/>
</dbReference>
<name>A0A1M7A1L1_9GAMM</name>
<evidence type="ECO:0000256" key="5">
    <source>
        <dbReference type="ARBA" id="ARBA00022692"/>
    </source>
</evidence>
<dbReference type="InterPro" id="IPR045335">
    <property type="entry name" value="FtsQ_C_sf"/>
</dbReference>
<comment type="similarity">
    <text evidence="9">Belongs to the FtsQ/DivIB family. FtsQ subfamily.</text>
</comment>
<comment type="subunit">
    <text evidence="9">Part of a complex composed of FtsB, FtsL and FtsQ.</text>
</comment>
<dbReference type="PANTHER" id="PTHR35851">
    <property type="entry name" value="CELL DIVISION PROTEIN FTSQ"/>
    <property type="match status" value="1"/>
</dbReference>
<evidence type="ECO:0000256" key="4">
    <source>
        <dbReference type="ARBA" id="ARBA00022618"/>
    </source>
</evidence>
<dbReference type="GO" id="GO:0043093">
    <property type="term" value="P:FtsZ-dependent cytokinesis"/>
    <property type="evidence" value="ECO:0007669"/>
    <property type="project" value="UniProtKB-UniRule"/>
</dbReference>
<keyword evidence="8 9" id="KW-0131">Cell cycle</keyword>
<evidence type="ECO:0000256" key="1">
    <source>
        <dbReference type="ARBA" id="ARBA00004370"/>
    </source>
</evidence>
<keyword evidence="5 9" id="KW-0812">Transmembrane</keyword>
<dbReference type="OrthoDB" id="9790370at2"/>
<evidence type="ECO:0000313" key="11">
    <source>
        <dbReference type="EMBL" id="GEN22567.1"/>
    </source>
</evidence>
<keyword evidence="14" id="KW-1185">Reference proteome</keyword>
<evidence type="ECO:0000256" key="9">
    <source>
        <dbReference type="HAMAP-Rule" id="MF_00911"/>
    </source>
</evidence>
<dbReference type="InterPro" id="IPR034746">
    <property type="entry name" value="POTRA"/>
</dbReference>
<dbReference type="PANTHER" id="PTHR35851:SF1">
    <property type="entry name" value="CELL DIVISION PROTEIN FTSQ"/>
    <property type="match status" value="1"/>
</dbReference>
<keyword evidence="3 9" id="KW-0997">Cell inner membrane</keyword>
<dbReference type="InterPro" id="IPR026579">
    <property type="entry name" value="FtsQ"/>
</dbReference>
<keyword evidence="7 9" id="KW-0472">Membrane</keyword>
<dbReference type="InterPro" id="IPR013685">
    <property type="entry name" value="POTRA_FtsQ_type"/>
</dbReference>
<sequence>MMRRGTLFGILLLGLLLAAGGNALWLWLDRPIQRVSIRGELQYANADYLRNQLTPLIRSQTWLSVDIEELREQALKVGWLREVRIRREWPNALTFELTEQVPVATWNDDQLLNGDGVPFDFGTITPPEGLPVLAGPRDSGKEVLTYYSELSERFDSMNVGLEQLRLEARGAWRFQLDDGVWVILGRNDRAGRLGRLEAAWRRELGSVASHIRYIDLRYPNGIAVAWHGETEPVEEGDSRQG</sequence>
<evidence type="ECO:0000313" key="12">
    <source>
        <dbReference type="EMBL" id="SHL36658.1"/>
    </source>
</evidence>
<feature type="domain" description="POTRA" evidence="10">
    <location>
        <begin position="30"/>
        <end position="100"/>
    </location>
</feature>
<accession>A0A1M7A1L1</accession>
<dbReference type="Gene3D" id="3.40.50.11690">
    <property type="entry name" value="Cell division protein FtsQ/DivIB"/>
    <property type="match status" value="1"/>
</dbReference>
<evidence type="ECO:0000313" key="14">
    <source>
        <dbReference type="Proteomes" id="UP000321726"/>
    </source>
</evidence>
<dbReference type="GO" id="GO:0005886">
    <property type="term" value="C:plasma membrane"/>
    <property type="evidence" value="ECO:0007669"/>
    <property type="project" value="UniProtKB-SubCell"/>
</dbReference>
<dbReference type="InterPro" id="IPR005548">
    <property type="entry name" value="Cell_div_FtsQ/DivIB_C"/>
</dbReference>
<dbReference type="Gene3D" id="3.10.20.310">
    <property type="entry name" value="membrane protein fhac"/>
    <property type="match status" value="1"/>
</dbReference>
<dbReference type="PROSITE" id="PS51779">
    <property type="entry name" value="POTRA"/>
    <property type="match status" value="1"/>
</dbReference>
<keyword evidence="6 9" id="KW-1133">Transmembrane helix</keyword>
<protein>
    <recommendedName>
        <fullName evidence="9">Cell division protein FtsQ</fullName>
    </recommendedName>
</protein>
<dbReference type="Proteomes" id="UP000184123">
    <property type="component" value="Unassembled WGS sequence"/>
</dbReference>
<evidence type="ECO:0000259" key="10">
    <source>
        <dbReference type="PROSITE" id="PS51779"/>
    </source>
</evidence>
<dbReference type="Pfam" id="PF03799">
    <property type="entry name" value="FtsQ_DivIB_C"/>
    <property type="match status" value="1"/>
</dbReference>
<reference evidence="11 14" key="2">
    <citation type="submission" date="2019-07" db="EMBL/GenBank/DDBJ databases">
        <title>Whole genome shotgun sequence of Halomonas cupida NBRC 102219.</title>
        <authorList>
            <person name="Hosoyama A."/>
            <person name="Uohara A."/>
            <person name="Ohji S."/>
            <person name="Ichikawa N."/>
        </authorList>
    </citation>
    <scope>NUCLEOTIDE SEQUENCE [LARGE SCALE GENOMIC DNA]</scope>
    <source>
        <strain evidence="11 14">NBRC 102219</strain>
    </source>
</reference>
<dbReference type="EMBL" id="BJXU01000016">
    <property type="protein sequence ID" value="GEN22567.1"/>
    <property type="molecule type" value="Genomic_DNA"/>
</dbReference>
<evidence type="ECO:0000256" key="8">
    <source>
        <dbReference type="ARBA" id="ARBA00023306"/>
    </source>
</evidence>
<evidence type="ECO:0000256" key="2">
    <source>
        <dbReference type="ARBA" id="ARBA00022475"/>
    </source>
</evidence>
<dbReference type="AlphaFoldDB" id="A0A1M7A1L1"/>
<dbReference type="GO" id="GO:0090529">
    <property type="term" value="P:cell septum assembly"/>
    <property type="evidence" value="ECO:0007669"/>
    <property type="project" value="InterPro"/>
</dbReference>
<evidence type="ECO:0000256" key="6">
    <source>
        <dbReference type="ARBA" id="ARBA00022989"/>
    </source>
</evidence>